<gene>
    <name evidence="8" type="ORF">PZE19_30280</name>
</gene>
<dbReference type="Pfam" id="PF04116">
    <property type="entry name" value="FA_hydroxylase"/>
    <property type="match status" value="1"/>
</dbReference>
<evidence type="ECO:0000259" key="7">
    <source>
        <dbReference type="Pfam" id="PF04116"/>
    </source>
</evidence>
<dbReference type="InterPro" id="IPR006694">
    <property type="entry name" value="Fatty_acid_hydroxylase"/>
</dbReference>
<name>A0ABT6FKI0_9BACT</name>
<proteinExistence type="predicted"/>
<evidence type="ECO:0000256" key="4">
    <source>
        <dbReference type="ARBA" id="ARBA00023136"/>
    </source>
</evidence>
<keyword evidence="2 6" id="KW-0812">Transmembrane</keyword>
<dbReference type="EMBL" id="JARRAG010000002">
    <property type="protein sequence ID" value="MDG3008074.1"/>
    <property type="molecule type" value="Genomic_DNA"/>
</dbReference>
<feature type="region of interest" description="Disordered" evidence="5">
    <location>
        <begin position="232"/>
        <end position="258"/>
    </location>
</feature>
<comment type="caution">
    <text evidence="8">The sequence shown here is derived from an EMBL/GenBank/DDBJ whole genome shotgun (WGS) entry which is preliminary data.</text>
</comment>
<evidence type="ECO:0000256" key="1">
    <source>
        <dbReference type="ARBA" id="ARBA00004370"/>
    </source>
</evidence>
<feature type="transmembrane region" description="Helical" evidence="6">
    <location>
        <begin position="12"/>
        <end position="35"/>
    </location>
</feature>
<evidence type="ECO:0000313" key="8">
    <source>
        <dbReference type="EMBL" id="MDG3008074.1"/>
    </source>
</evidence>
<dbReference type="GO" id="GO:0016491">
    <property type="term" value="F:oxidoreductase activity"/>
    <property type="evidence" value="ECO:0007669"/>
    <property type="project" value="UniProtKB-KW"/>
</dbReference>
<feature type="non-terminal residue" evidence="8">
    <location>
        <position position="1"/>
    </location>
</feature>
<dbReference type="EC" id="1.-.-.-" evidence="8"/>
<dbReference type="RefSeq" id="WP_277864342.1">
    <property type="nucleotide sequence ID" value="NZ_JARRAG010000002.1"/>
</dbReference>
<comment type="subcellular location">
    <subcellularLocation>
        <location evidence="1">Membrane</location>
    </subcellularLocation>
</comment>
<evidence type="ECO:0000313" key="9">
    <source>
        <dbReference type="Proteomes" id="UP001216907"/>
    </source>
</evidence>
<evidence type="ECO:0000256" key="2">
    <source>
        <dbReference type="ARBA" id="ARBA00022692"/>
    </source>
</evidence>
<evidence type="ECO:0000256" key="3">
    <source>
        <dbReference type="ARBA" id="ARBA00022989"/>
    </source>
</evidence>
<evidence type="ECO:0000256" key="6">
    <source>
        <dbReference type="SAM" id="Phobius"/>
    </source>
</evidence>
<dbReference type="PANTHER" id="PTHR11863">
    <property type="entry name" value="STEROL DESATURASE"/>
    <property type="match status" value="1"/>
</dbReference>
<dbReference type="Proteomes" id="UP001216907">
    <property type="component" value="Unassembled WGS sequence"/>
</dbReference>
<keyword evidence="9" id="KW-1185">Reference proteome</keyword>
<keyword evidence="4 6" id="KW-0472">Membrane</keyword>
<organism evidence="8 9">
    <name type="scientific">Paludisphaera mucosa</name>
    <dbReference type="NCBI Taxonomy" id="3030827"/>
    <lineage>
        <taxon>Bacteria</taxon>
        <taxon>Pseudomonadati</taxon>
        <taxon>Planctomycetota</taxon>
        <taxon>Planctomycetia</taxon>
        <taxon>Isosphaerales</taxon>
        <taxon>Isosphaeraceae</taxon>
        <taxon>Paludisphaera</taxon>
    </lineage>
</organism>
<sequence>FLRRGIGVDLAYYFLSSLLPASLLSVPTALLAWVAHNLVPGGILATAAALPTWARVLAAIVLGDLGYYWGHRWSHQIPFLWKFHAIHHSAEEIDFLVNTRAHPVDMVFGRFCSLTPIYVLGLGGPTGAAGSLAPVLATLVSTMWGFFVHANVRWRFGPLEWLVATPAFHHWHHTRNGPINRNYAAALPWIDWLFGTRHLPGDWPEAYGIKAKLPDSLIGQLAYPLRDRPSAAPLPQAPAHGGGPSTIESPMLTPGEFA</sequence>
<keyword evidence="8" id="KW-0560">Oxidoreductase</keyword>
<protein>
    <submittedName>
        <fullName evidence="8">Sterol desaturase family protein</fullName>
        <ecNumber evidence="8">1.-.-.-</ecNumber>
    </submittedName>
</protein>
<keyword evidence="3 6" id="KW-1133">Transmembrane helix</keyword>
<dbReference type="InterPro" id="IPR050307">
    <property type="entry name" value="Sterol_Desaturase_Related"/>
</dbReference>
<evidence type="ECO:0000256" key="5">
    <source>
        <dbReference type="SAM" id="MobiDB-lite"/>
    </source>
</evidence>
<accession>A0ABT6FKI0</accession>
<feature type="domain" description="Fatty acid hydroxylase" evidence="7">
    <location>
        <begin position="57"/>
        <end position="196"/>
    </location>
</feature>
<reference evidence="8 9" key="1">
    <citation type="submission" date="2023-03" db="EMBL/GenBank/DDBJ databases">
        <title>Paludisphaera mucosa sp. nov. a novel planctomycete from northern fen.</title>
        <authorList>
            <person name="Ivanova A."/>
        </authorList>
    </citation>
    <scope>NUCLEOTIDE SEQUENCE [LARGE SCALE GENOMIC DNA]</scope>
    <source>
        <strain evidence="8 9">Pla2</strain>
    </source>
</reference>